<gene>
    <name evidence="2" type="ORF">EAH_00053320</name>
</gene>
<dbReference type="OrthoDB" id="346600at2759"/>
<dbReference type="AlphaFoldDB" id="U6GY73"/>
<feature type="compositionally biased region" description="Polar residues" evidence="1">
    <location>
        <begin position="200"/>
        <end position="210"/>
    </location>
</feature>
<dbReference type="GeneID" id="25273402"/>
<protein>
    <submittedName>
        <fullName evidence="2">Uncharacterized protein</fullName>
    </submittedName>
</protein>
<sequence length="324" mass="35507">MDAGLSSFPELPPMEPQVASEDWRSFLGKNSAKRQPHINSSRPNIEETADLSTVRYLKRARAPWTSLRPTIAVLVGVSLLFATLCGGGGRIRSGRTVRRLADGERGEAPSSGRNPLFDEDQWIALSAEELAVLCSQLGEWEPSFAPHGSSSPSVRLPEVASTSSGRTSQHILQTQSGSFTSPGPSRLLGGPSRLPAALDLSSTPAHSSSHNGKHPFVRAPALMQGMDMDDLQATVSHPWSGNEPIARLLRTVRRVFLKEVLDVADAKELLSAALELYKRGSSPSEDEVLSIKRKLFCLEFSPRCFLRESWEVWRQDDRNFPGGR</sequence>
<keyword evidence="3" id="KW-1185">Reference proteome</keyword>
<organism evidence="2 3">
    <name type="scientific">Eimeria acervulina</name>
    <name type="common">Coccidian parasite</name>
    <dbReference type="NCBI Taxonomy" id="5801"/>
    <lineage>
        <taxon>Eukaryota</taxon>
        <taxon>Sar</taxon>
        <taxon>Alveolata</taxon>
        <taxon>Apicomplexa</taxon>
        <taxon>Conoidasida</taxon>
        <taxon>Coccidia</taxon>
        <taxon>Eucoccidiorida</taxon>
        <taxon>Eimeriorina</taxon>
        <taxon>Eimeriidae</taxon>
        <taxon>Eimeria</taxon>
    </lineage>
</organism>
<evidence type="ECO:0000313" key="2">
    <source>
        <dbReference type="EMBL" id="CDI84527.1"/>
    </source>
</evidence>
<dbReference type="Proteomes" id="UP000018050">
    <property type="component" value="Unassembled WGS sequence"/>
</dbReference>
<accession>U6GY73</accession>
<name>U6GY73_EIMAC</name>
<evidence type="ECO:0000313" key="3">
    <source>
        <dbReference type="Proteomes" id="UP000018050"/>
    </source>
</evidence>
<feature type="region of interest" description="Disordered" evidence="1">
    <location>
        <begin position="1"/>
        <end position="20"/>
    </location>
</feature>
<feature type="region of interest" description="Disordered" evidence="1">
    <location>
        <begin position="144"/>
        <end position="213"/>
    </location>
</feature>
<dbReference type="EMBL" id="HG673708">
    <property type="protein sequence ID" value="CDI84527.1"/>
    <property type="molecule type" value="Genomic_DNA"/>
</dbReference>
<proteinExistence type="predicted"/>
<dbReference type="VEuPathDB" id="ToxoDB:EAH_00053320"/>
<feature type="compositionally biased region" description="Polar residues" evidence="1">
    <location>
        <begin position="160"/>
        <end position="183"/>
    </location>
</feature>
<dbReference type="RefSeq" id="XP_013246518.1">
    <property type="nucleotide sequence ID" value="XM_013391064.1"/>
</dbReference>
<evidence type="ECO:0000256" key="1">
    <source>
        <dbReference type="SAM" id="MobiDB-lite"/>
    </source>
</evidence>
<reference evidence="2" key="2">
    <citation type="submission" date="2013-10" db="EMBL/GenBank/DDBJ databases">
        <authorList>
            <person name="Aslett M."/>
        </authorList>
    </citation>
    <scope>NUCLEOTIDE SEQUENCE</scope>
    <source>
        <strain evidence="2">Houghton</strain>
    </source>
</reference>
<reference evidence="2" key="1">
    <citation type="submission" date="2013-10" db="EMBL/GenBank/DDBJ databases">
        <title>Genomic analysis of the causative agents of coccidiosis in chickens.</title>
        <authorList>
            <person name="Reid A.J."/>
            <person name="Blake D."/>
            <person name="Billington K."/>
            <person name="Browne H."/>
            <person name="Dunn M."/>
            <person name="Hung S."/>
            <person name="Kawahara F."/>
            <person name="Miranda-Saavedra D."/>
            <person name="Mourier T."/>
            <person name="Nagra H."/>
            <person name="Otto T.D."/>
            <person name="Rawlings N."/>
            <person name="Sanchez A."/>
            <person name="Sanders M."/>
            <person name="Subramaniam C."/>
            <person name="Tay Y."/>
            <person name="Dear P."/>
            <person name="Doerig C."/>
            <person name="Gruber A."/>
            <person name="Parkinson J."/>
            <person name="Shirley M."/>
            <person name="Wan K.L."/>
            <person name="Berriman M."/>
            <person name="Tomley F."/>
            <person name="Pain A."/>
        </authorList>
    </citation>
    <scope>NUCLEOTIDE SEQUENCE</scope>
    <source>
        <strain evidence="2">Houghton</strain>
    </source>
</reference>